<evidence type="ECO:0000259" key="1">
    <source>
        <dbReference type="Pfam" id="PF10030"/>
    </source>
</evidence>
<comment type="caution">
    <text evidence="2">The sequence shown here is derived from an EMBL/GenBank/DDBJ whole genome shotgun (WGS) entry which is preliminary data.</text>
</comment>
<proteinExistence type="predicted"/>
<feature type="domain" description="DUF2272" evidence="1">
    <location>
        <begin position="116"/>
        <end position="262"/>
    </location>
</feature>
<dbReference type="InterPro" id="IPR019262">
    <property type="entry name" value="DUF2272"/>
</dbReference>
<name>A0ABU5IRB1_9BURK</name>
<protein>
    <submittedName>
        <fullName evidence="2">DUF2272 domain-containing protein</fullName>
    </submittedName>
</protein>
<dbReference type="Proteomes" id="UP001293718">
    <property type="component" value="Unassembled WGS sequence"/>
</dbReference>
<gene>
    <name evidence="2" type="ORF">SM757_33185</name>
</gene>
<evidence type="ECO:0000313" key="2">
    <source>
        <dbReference type="EMBL" id="MDZ5461442.1"/>
    </source>
</evidence>
<evidence type="ECO:0000313" key="3">
    <source>
        <dbReference type="Proteomes" id="UP001293718"/>
    </source>
</evidence>
<dbReference type="RefSeq" id="WP_322468599.1">
    <property type="nucleotide sequence ID" value="NZ_JAXOJX010000115.1"/>
</dbReference>
<reference evidence="2 3" key="1">
    <citation type="submission" date="2023-11" db="EMBL/GenBank/DDBJ databases">
        <title>Draft genome of Azohydromonas lata strain H1 (DSM1123), a polyhydroxyalkanoate producer.</title>
        <authorList>
            <person name="Traversa D."/>
            <person name="D'Addabbo P."/>
            <person name="Pazzani C."/>
            <person name="Manzari C."/>
            <person name="Chiara M."/>
            <person name="Scrascia M."/>
        </authorList>
    </citation>
    <scope>NUCLEOTIDE SEQUENCE [LARGE SCALE GENOMIC DNA]</scope>
    <source>
        <strain evidence="2 3">H1</strain>
    </source>
</reference>
<dbReference type="EMBL" id="JAXOJX010000115">
    <property type="protein sequence ID" value="MDZ5461442.1"/>
    <property type="molecule type" value="Genomic_DNA"/>
</dbReference>
<sequence length="266" mass="27866">MSTPALSFIARRAAAGAAACIAALALGGCAGPREEADVPAALGLGGRVVTLPTPRQRLVHLALQEWALWGRARWDSAADTWDGPAGAGTPRREHMADAASRVLLYWQVLRGDTFVAEGAQYPDGSLVAWSAVFISYLMKSAGVPDAVFPASALHWHYIKAVHDGPSPAGFEALDAARTPPAVGDLICAPREGTAQRVTRFEQLAGDAGAGGWHCDLVVEVGPAALGAIGGNVRNTVAWSRVPLSADGLLLPSPQRPWLVVLRNHLP</sequence>
<dbReference type="Pfam" id="PF10030">
    <property type="entry name" value="DUF2272"/>
    <property type="match status" value="1"/>
</dbReference>
<keyword evidence="3" id="KW-1185">Reference proteome</keyword>
<accession>A0ABU5IRB1</accession>
<organism evidence="2 3">
    <name type="scientific">Azohydromonas lata</name>
    <dbReference type="NCBI Taxonomy" id="45677"/>
    <lineage>
        <taxon>Bacteria</taxon>
        <taxon>Pseudomonadati</taxon>
        <taxon>Pseudomonadota</taxon>
        <taxon>Betaproteobacteria</taxon>
        <taxon>Burkholderiales</taxon>
        <taxon>Sphaerotilaceae</taxon>
        <taxon>Azohydromonas</taxon>
    </lineage>
</organism>